<evidence type="ECO:0000313" key="3">
    <source>
        <dbReference type="Proteomes" id="UP000199347"/>
    </source>
</evidence>
<feature type="region of interest" description="Disordered" evidence="1">
    <location>
        <begin position="1"/>
        <end position="24"/>
    </location>
</feature>
<dbReference type="SUPFAM" id="SSF103025">
    <property type="entry name" value="Folate-binding domain"/>
    <property type="match status" value="1"/>
</dbReference>
<dbReference type="RefSeq" id="WP_092809554.1">
    <property type="nucleotide sequence ID" value="NZ_FMVW01000001.1"/>
</dbReference>
<dbReference type="InterPro" id="IPR007375">
    <property type="entry name" value="SoxG"/>
</dbReference>
<dbReference type="InterPro" id="IPR027266">
    <property type="entry name" value="TrmE/GcvT-like"/>
</dbReference>
<sequence length="231" mass="25281">MAENAKKPSEGLEPSEGLTPPERRTPLALRQSVEGAPGTLRLAETPFAGKFILRLDPARGGEAFREAAGLDLPAAPLMSVVNGERVVFWLGPDEFLLLVPEAEAAAFAEGVEKGLAGEHHQLVDVSDYYTAIEISGRKAREALMKLTTLDLHPRGFPVGCVAGSNFARAQGWLWLEHGEEETARFRLYVRWSMADYLWCVLADAGREWGVPEQIPAADETFLTESVHSKKA</sequence>
<accession>A0A1G5MJJ8</accession>
<proteinExistence type="predicted"/>
<evidence type="ECO:0000256" key="1">
    <source>
        <dbReference type="SAM" id="MobiDB-lite"/>
    </source>
</evidence>
<feature type="compositionally biased region" description="Basic and acidic residues" evidence="1">
    <location>
        <begin position="1"/>
        <end position="10"/>
    </location>
</feature>
<reference evidence="3" key="1">
    <citation type="submission" date="2016-10" db="EMBL/GenBank/DDBJ databases">
        <authorList>
            <person name="Varghese N."/>
            <person name="Submissions S."/>
        </authorList>
    </citation>
    <scope>NUCLEOTIDE SEQUENCE [LARGE SCALE GENOMIC DNA]</scope>
    <source>
        <strain evidence="3">DSM 2698</strain>
    </source>
</reference>
<dbReference type="Gene3D" id="3.30.1360.120">
    <property type="entry name" value="Probable tRNA modification gtpase trme, domain 1"/>
    <property type="match status" value="1"/>
</dbReference>
<dbReference type="Proteomes" id="UP000199347">
    <property type="component" value="Unassembled WGS sequence"/>
</dbReference>
<dbReference type="Gene3D" id="3.30.70.1520">
    <property type="entry name" value="Heterotetrameric sarcosine oxidase"/>
    <property type="match status" value="1"/>
</dbReference>
<dbReference type="OrthoDB" id="9814782at2"/>
<organism evidence="2 3">
    <name type="scientific">Afifella marina DSM 2698</name>
    <dbReference type="NCBI Taxonomy" id="1120955"/>
    <lineage>
        <taxon>Bacteria</taxon>
        <taxon>Pseudomonadati</taxon>
        <taxon>Pseudomonadota</taxon>
        <taxon>Alphaproteobacteria</taxon>
        <taxon>Hyphomicrobiales</taxon>
        <taxon>Afifellaceae</taxon>
        <taxon>Afifella</taxon>
    </lineage>
</organism>
<protein>
    <submittedName>
        <fullName evidence="2">Sarcosine oxidase subunit gamma</fullName>
    </submittedName>
</protein>
<keyword evidence="3" id="KW-1185">Reference proteome</keyword>
<name>A0A1G5MJJ8_AFIMA</name>
<dbReference type="STRING" id="1120955.SAMN03080610_00714"/>
<evidence type="ECO:0000313" key="2">
    <source>
        <dbReference type="EMBL" id="SCZ24748.1"/>
    </source>
</evidence>
<dbReference type="EMBL" id="FMVW01000001">
    <property type="protein sequence ID" value="SCZ24748.1"/>
    <property type="molecule type" value="Genomic_DNA"/>
</dbReference>
<gene>
    <name evidence="2" type="ORF">SAMN03080610_00714</name>
</gene>
<dbReference type="Pfam" id="PF04268">
    <property type="entry name" value="SoxG"/>
    <property type="match status" value="1"/>
</dbReference>
<dbReference type="AlphaFoldDB" id="A0A1G5MJJ8"/>